<feature type="compositionally biased region" description="Low complexity" evidence="1">
    <location>
        <begin position="891"/>
        <end position="916"/>
    </location>
</feature>
<organism evidence="3 4">
    <name type="scientific">Hanseniaspora valbyensis NRRL Y-1626</name>
    <dbReference type="NCBI Taxonomy" id="766949"/>
    <lineage>
        <taxon>Eukaryota</taxon>
        <taxon>Fungi</taxon>
        <taxon>Dikarya</taxon>
        <taxon>Ascomycota</taxon>
        <taxon>Saccharomycotina</taxon>
        <taxon>Saccharomycetes</taxon>
        <taxon>Saccharomycodales</taxon>
        <taxon>Saccharomycodaceae</taxon>
        <taxon>Hanseniaspora</taxon>
    </lineage>
</organism>
<accession>A0A1B7TF42</accession>
<dbReference type="Pfam" id="PF08101">
    <property type="entry name" value="Msb1-Mug8_dom"/>
    <property type="match status" value="2"/>
</dbReference>
<dbReference type="AlphaFoldDB" id="A0A1B7TF42"/>
<dbReference type="Proteomes" id="UP000092321">
    <property type="component" value="Unassembled WGS sequence"/>
</dbReference>
<feature type="compositionally biased region" description="Low complexity" evidence="1">
    <location>
        <begin position="758"/>
        <end position="874"/>
    </location>
</feature>
<comment type="caution">
    <text evidence="3">The sequence shown here is derived from an EMBL/GenBank/DDBJ whole genome shotgun (WGS) entry which is preliminary data.</text>
</comment>
<proteinExistence type="predicted"/>
<reference evidence="4" key="1">
    <citation type="journal article" date="2016" name="Proc. Natl. Acad. Sci. U.S.A.">
        <title>Comparative genomics of biotechnologically important yeasts.</title>
        <authorList>
            <person name="Riley R."/>
            <person name="Haridas S."/>
            <person name="Wolfe K.H."/>
            <person name="Lopes M.R."/>
            <person name="Hittinger C.T."/>
            <person name="Goeker M."/>
            <person name="Salamov A.A."/>
            <person name="Wisecaver J.H."/>
            <person name="Long T.M."/>
            <person name="Calvey C.H."/>
            <person name="Aerts A.L."/>
            <person name="Barry K.W."/>
            <person name="Choi C."/>
            <person name="Clum A."/>
            <person name="Coughlan A.Y."/>
            <person name="Deshpande S."/>
            <person name="Douglass A.P."/>
            <person name="Hanson S.J."/>
            <person name="Klenk H.-P."/>
            <person name="LaButti K.M."/>
            <person name="Lapidus A."/>
            <person name="Lindquist E.A."/>
            <person name="Lipzen A.M."/>
            <person name="Meier-Kolthoff J.P."/>
            <person name="Ohm R.A."/>
            <person name="Otillar R.P."/>
            <person name="Pangilinan J.L."/>
            <person name="Peng Y."/>
            <person name="Rokas A."/>
            <person name="Rosa C.A."/>
            <person name="Scheuner C."/>
            <person name="Sibirny A.A."/>
            <person name="Slot J.C."/>
            <person name="Stielow J.B."/>
            <person name="Sun H."/>
            <person name="Kurtzman C.P."/>
            <person name="Blackwell M."/>
            <person name="Grigoriev I.V."/>
            <person name="Jeffries T.W."/>
        </authorList>
    </citation>
    <scope>NUCLEOTIDE SEQUENCE [LARGE SCALE GENOMIC DNA]</scope>
    <source>
        <strain evidence="4">NRRL Y-1626</strain>
    </source>
</reference>
<feature type="compositionally biased region" description="Polar residues" evidence="1">
    <location>
        <begin position="983"/>
        <end position="1014"/>
    </location>
</feature>
<feature type="region of interest" description="Disordered" evidence="1">
    <location>
        <begin position="981"/>
        <end position="1029"/>
    </location>
</feature>
<dbReference type="InterPro" id="IPR012965">
    <property type="entry name" value="Msb1/Mug8_dom"/>
</dbReference>
<dbReference type="GO" id="GO:0005934">
    <property type="term" value="C:cellular bud tip"/>
    <property type="evidence" value="ECO:0007669"/>
    <property type="project" value="TreeGrafter"/>
</dbReference>
<feature type="compositionally biased region" description="Low complexity" evidence="1">
    <location>
        <begin position="696"/>
        <end position="705"/>
    </location>
</feature>
<evidence type="ECO:0000313" key="3">
    <source>
        <dbReference type="EMBL" id="OBA27351.1"/>
    </source>
</evidence>
<dbReference type="GO" id="GO:0005935">
    <property type="term" value="C:cellular bud neck"/>
    <property type="evidence" value="ECO:0007669"/>
    <property type="project" value="TreeGrafter"/>
</dbReference>
<feature type="region of interest" description="Disordered" evidence="1">
    <location>
        <begin position="696"/>
        <end position="920"/>
    </location>
</feature>
<protein>
    <submittedName>
        <fullName evidence="3">DUF1708-domain-containing protein</fullName>
    </submittedName>
</protein>
<feature type="region of interest" description="Disordered" evidence="1">
    <location>
        <begin position="1117"/>
        <end position="1172"/>
    </location>
</feature>
<dbReference type="OrthoDB" id="3972232at2759"/>
<keyword evidence="4" id="KW-1185">Reference proteome</keyword>
<sequence>MGIGIKSNGNSASQSYEFVNEFYPKNIKRTIHLITQQLKQESSLNIDYLFLPFRKEQTNEALLRFLNTIMPKGDGKPLENENKLIKIIKKTSPGVLFQSLKYIWSRTIIPTATTSNNNNINKNKTKWVGIVGYDAYLKFKEIEIEKMFPKKSFLEIMPRCLTSPDHASLVYDMFDLISTISSNAPKNKMSCRKISKMCAIWAFDCSKESTINDNNDGEDESNVDSFVKGIERWVPKADAMFHLSLAFIRSFAPEEENIDKNDFPIALLHVLKDNSYPPEQGAANNMLQVPVITLHRHYKQENFRSNLKPWSLISNINNLFKLDDFTILENDSNQNDPINKNKKLKLSRQQKALIKSVFSDKSSIETISKKMSKQSKKIMKEFTTRHSSFQAGWVVNKDDQSLENNEYDFLTWTTCFIDDFYIWTWMSSLSNEEAPNQRNIFGRSLILEFEFDAFKKWVVFEESGKTFHQRAPQHKNVAERILSSPVNVTNTYNNNNNHEQSKKIITQEAISNNNKTVVSKQVVEEKEPAIITGNNNKLVKEEQEEEVEESFVANETSFVDHTNASSTYNNKTIINGYMTNGDITQQSEQIAANGTFDKGSYQLPLVNIDMSAFNIDLPDIDPSQITINGESKNIPKVLANNDSKDSITDAIKGLDDELLQVEKQIHSNGVESKQQPLDPFLASNGSTVKSLQFNNSQQQLQNQQLPARKQPSPAIMQPPALQVSHSGSSVPERSPERRKQYSSDSLVNSQTSQPPPQQQQYQQQQYQQQQYQQQPPQQQQYKQPLQQYQQPVQQPPQQQQPVQQPPVQQQTVQQPPQQQQPVQQPPQQQQPVQQPPVQQQPVQQYQQKSSQQTYKQPPPQQESYQQPSQQQGPPALLPATSSTLYEQPRFNNNSSSQITNSSTSMTSGSTPVSSDSNLPVHAKKPSVMVQTKMAPPQHKPVPMQVPQQVLQQKPKLPRAFTMQNLAQQQQQQLPVPYHKKQPSLVTPNSNPMPVNSNGQRAQFHSKQQSLSNNIPQQPLPPVQQMQPPTQMGRNPLQQHTMPRNGRMPRSQSYNQLPQSQAQKFMTPAPSQAARFGQPLSQPVVAQPRATMTMVSQQNPYLRQQTMSTGFANPAPPQQQHIDGGQGGFMPQHFPSAGNRYGGGGMVMPTSHKGKRQEKKNLQQQLRNGAFGM</sequence>
<dbReference type="PANTHER" id="PTHR28093">
    <property type="entry name" value="MORPHOGENESIS-RELATED PROTEIN MSB1"/>
    <property type="match status" value="1"/>
</dbReference>
<dbReference type="PANTHER" id="PTHR28093:SF1">
    <property type="entry name" value="MORPHOGENESIS-RELATED PROTEIN MSB1"/>
    <property type="match status" value="1"/>
</dbReference>
<dbReference type="EMBL" id="LXPE01000009">
    <property type="protein sequence ID" value="OBA27351.1"/>
    <property type="molecule type" value="Genomic_DNA"/>
</dbReference>
<dbReference type="InterPro" id="IPR037508">
    <property type="entry name" value="Msb1/Mug8"/>
</dbReference>
<feature type="domain" description="Meiotically up-regulated protein Msb1/Mug8" evidence="2">
    <location>
        <begin position="22"/>
        <end position="106"/>
    </location>
</feature>
<evidence type="ECO:0000256" key="1">
    <source>
        <dbReference type="SAM" id="MobiDB-lite"/>
    </source>
</evidence>
<gene>
    <name evidence="3" type="ORF">HANVADRAFT_52375</name>
</gene>
<name>A0A1B7TF42_9ASCO</name>
<evidence type="ECO:0000259" key="2">
    <source>
        <dbReference type="Pfam" id="PF08101"/>
    </source>
</evidence>
<feature type="domain" description="Meiotically up-regulated protein Msb1/Mug8" evidence="2">
    <location>
        <begin position="129"/>
        <end position="462"/>
    </location>
</feature>
<evidence type="ECO:0000313" key="4">
    <source>
        <dbReference type="Proteomes" id="UP000092321"/>
    </source>
</evidence>